<evidence type="ECO:0000313" key="1">
    <source>
        <dbReference type="EMBL" id="KPC50665.1"/>
    </source>
</evidence>
<evidence type="ECO:0000313" key="2">
    <source>
        <dbReference type="Proteomes" id="UP000037939"/>
    </source>
</evidence>
<keyword evidence="2" id="KW-1185">Reference proteome</keyword>
<dbReference type="AlphaFoldDB" id="A0A0N0GM63"/>
<gene>
    <name evidence="1" type="ORF">WG78_16465</name>
</gene>
<sequence length="107" mass="11338">MMEAINFSRPTIERLIKGLQAEISQLNPVGLDDRIELGACNNLIQALGGLSGSEFVLMCVDAVDAPVVQDIAARYNSPQAAASADHMSLFYGSNESSTETGAKAGRH</sequence>
<protein>
    <submittedName>
        <fullName evidence="1">Uncharacterized protein</fullName>
    </submittedName>
</protein>
<organism evidence="1 2">
    <name type="scientific">Amantichitinum ursilacus</name>
    <dbReference type="NCBI Taxonomy" id="857265"/>
    <lineage>
        <taxon>Bacteria</taxon>
        <taxon>Pseudomonadati</taxon>
        <taxon>Pseudomonadota</taxon>
        <taxon>Betaproteobacteria</taxon>
        <taxon>Neisseriales</taxon>
        <taxon>Chitinibacteraceae</taxon>
        <taxon>Amantichitinum</taxon>
    </lineage>
</organism>
<reference evidence="1 2" key="1">
    <citation type="submission" date="2015-07" db="EMBL/GenBank/DDBJ databases">
        <title>Draft genome sequence of the Amantichitinum ursilacus IGB-41, a new chitin-degrading bacterium.</title>
        <authorList>
            <person name="Kirstahler P."/>
            <person name="Guenther M."/>
            <person name="Grumaz C."/>
            <person name="Rupp S."/>
            <person name="Zibek S."/>
            <person name="Sohn K."/>
        </authorList>
    </citation>
    <scope>NUCLEOTIDE SEQUENCE [LARGE SCALE GENOMIC DNA]</scope>
    <source>
        <strain evidence="1 2">IGB-41</strain>
    </source>
</reference>
<name>A0A0N0GM63_9NEIS</name>
<accession>A0A0N0GM63</accession>
<comment type="caution">
    <text evidence="1">The sequence shown here is derived from an EMBL/GenBank/DDBJ whole genome shotgun (WGS) entry which is preliminary data.</text>
</comment>
<dbReference type="RefSeq" id="WP_053938903.1">
    <property type="nucleotide sequence ID" value="NZ_LAQT01000027.1"/>
</dbReference>
<dbReference type="Proteomes" id="UP000037939">
    <property type="component" value="Unassembled WGS sequence"/>
</dbReference>
<proteinExistence type="predicted"/>
<dbReference type="EMBL" id="LAQT01000027">
    <property type="protein sequence ID" value="KPC50665.1"/>
    <property type="molecule type" value="Genomic_DNA"/>
</dbReference>